<evidence type="ECO:0000256" key="3">
    <source>
        <dbReference type="ARBA" id="ARBA00022729"/>
    </source>
</evidence>
<accession>A0A1H1V7X0</accession>
<reference evidence="7" key="1">
    <citation type="submission" date="2016-10" db="EMBL/GenBank/DDBJ databases">
        <authorList>
            <person name="Varghese N."/>
            <person name="Submissions S."/>
        </authorList>
    </citation>
    <scope>NUCLEOTIDE SEQUENCE [LARGE SCALE GENOMIC DNA]</scope>
    <source>
        <strain evidence="7">GAS369</strain>
    </source>
</reference>
<evidence type="ECO:0000313" key="7">
    <source>
        <dbReference type="Proteomes" id="UP000243904"/>
    </source>
</evidence>
<dbReference type="GO" id="GO:0042597">
    <property type="term" value="C:periplasmic space"/>
    <property type="evidence" value="ECO:0007669"/>
    <property type="project" value="UniProtKB-SubCell"/>
</dbReference>
<dbReference type="Proteomes" id="UP000243904">
    <property type="component" value="Chromosome I"/>
</dbReference>
<dbReference type="Gene3D" id="3.40.190.10">
    <property type="entry name" value="Periplasmic binding protein-like II"/>
    <property type="match status" value="2"/>
</dbReference>
<dbReference type="InterPro" id="IPR015168">
    <property type="entry name" value="SsuA/THI5"/>
</dbReference>
<dbReference type="SUPFAM" id="SSF53850">
    <property type="entry name" value="Periplasmic binding protein-like II"/>
    <property type="match status" value="1"/>
</dbReference>
<feature type="chain" id="PRO_5009262964" evidence="4">
    <location>
        <begin position="24"/>
        <end position="361"/>
    </location>
</feature>
<keyword evidence="3 4" id="KW-0732">Signal</keyword>
<dbReference type="RefSeq" id="WP_146688007.1">
    <property type="nucleotide sequence ID" value="NZ_LT629750.1"/>
</dbReference>
<feature type="domain" description="SsuA/THI5-like" evidence="5">
    <location>
        <begin position="40"/>
        <end position="256"/>
    </location>
</feature>
<gene>
    <name evidence="6" type="ORF">SAMN05444158_3287</name>
</gene>
<evidence type="ECO:0000256" key="1">
    <source>
        <dbReference type="ARBA" id="ARBA00004418"/>
    </source>
</evidence>
<dbReference type="PANTHER" id="PTHR30024:SF47">
    <property type="entry name" value="TAURINE-BINDING PERIPLASMIC PROTEIN"/>
    <property type="match status" value="1"/>
</dbReference>
<dbReference type="Pfam" id="PF09084">
    <property type="entry name" value="NMT1"/>
    <property type="match status" value="1"/>
</dbReference>
<evidence type="ECO:0000256" key="4">
    <source>
        <dbReference type="SAM" id="SignalP"/>
    </source>
</evidence>
<keyword evidence="7" id="KW-1185">Reference proteome</keyword>
<feature type="signal peptide" evidence="4">
    <location>
        <begin position="1"/>
        <end position="23"/>
    </location>
</feature>
<name>A0A1H1V7X0_9BRAD</name>
<evidence type="ECO:0000259" key="5">
    <source>
        <dbReference type="Pfam" id="PF09084"/>
    </source>
</evidence>
<protein>
    <submittedName>
        <fullName evidence="6">NitT/TauT family transport system substrate-binding protein</fullName>
    </submittedName>
</protein>
<dbReference type="PANTHER" id="PTHR30024">
    <property type="entry name" value="ALIPHATIC SULFONATES-BINDING PROTEIN-RELATED"/>
    <property type="match status" value="1"/>
</dbReference>
<proteinExistence type="inferred from homology"/>
<dbReference type="EMBL" id="LT629750">
    <property type="protein sequence ID" value="SDS80815.1"/>
    <property type="molecule type" value="Genomic_DNA"/>
</dbReference>
<sequence length="361" mass="38596">MGIGRLIVLAAALLAANASSVSAAEKIRALIPVKNIDESLAPFVVAKYLGYYDQEGLDVDLIAVGGSNEVAIQIGLGNGDIGEATPAQAVIGMQEGVTAPLDVRYFMNVGYRNIWSISVPTDSPIRSVAELKGKKIGVPSLGSAGTTYGKAYLRSNGVDPNSEVSWIPIGAGAQAVTAIQQKLVDAVVFWDAGVARLQLSGLSLRQLKIDEKLERIPDISLIAKQATIKTRPGMLVGFARALSKATDFTLANPAAAVLITWARYPEAKPNITDPEARLAQGVAILNSKMEGCVSPDVGDKHGLFIEKDWELLGQFLLQEQQLSKPVPASRMFTNELIDDINKYDRRAVVAQAKAFNLDTVK</sequence>
<comment type="similarity">
    <text evidence="2">Belongs to the bacterial solute-binding protein SsuA/TauA family.</text>
</comment>
<evidence type="ECO:0000256" key="2">
    <source>
        <dbReference type="ARBA" id="ARBA00010742"/>
    </source>
</evidence>
<dbReference type="AlphaFoldDB" id="A0A1H1V7X0"/>
<evidence type="ECO:0000313" key="6">
    <source>
        <dbReference type="EMBL" id="SDS80815.1"/>
    </source>
</evidence>
<comment type="subcellular location">
    <subcellularLocation>
        <location evidence="1">Periplasm</location>
    </subcellularLocation>
</comment>
<organism evidence="6 7">
    <name type="scientific">Bradyrhizobium canariense</name>
    <dbReference type="NCBI Taxonomy" id="255045"/>
    <lineage>
        <taxon>Bacteria</taxon>
        <taxon>Pseudomonadati</taxon>
        <taxon>Pseudomonadota</taxon>
        <taxon>Alphaproteobacteria</taxon>
        <taxon>Hyphomicrobiales</taxon>
        <taxon>Nitrobacteraceae</taxon>
        <taxon>Bradyrhizobium</taxon>
    </lineage>
</organism>